<accession>A0A699XUK7</accession>
<feature type="non-terminal residue" evidence="1">
    <location>
        <position position="56"/>
    </location>
</feature>
<evidence type="ECO:0000313" key="1">
    <source>
        <dbReference type="EMBL" id="GFD60631.1"/>
    </source>
</evidence>
<feature type="non-terminal residue" evidence="1">
    <location>
        <position position="1"/>
    </location>
</feature>
<comment type="caution">
    <text evidence="1">The sequence shown here is derived from an EMBL/GenBank/DDBJ whole genome shotgun (WGS) entry which is preliminary data.</text>
</comment>
<proteinExistence type="predicted"/>
<reference evidence="1" key="1">
    <citation type="journal article" date="2019" name="Sci. Rep.">
        <title>Draft genome of Tanacetum cinerariifolium, the natural source of mosquito coil.</title>
        <authorList>
            <person name="Yamashiro T."/>
            <person name="Shiraishi A."/>
            <person name="Satake H."/>
            <person name="Nakayama K."/>
        </authorList>
    </citation>
    <scope>NUCLEOTIDE SEQUENCE</scope>
</reference>
<name>A0A699XUK7_TANCI</name>
<protein>
    <submittedName>
        <fullName evidence="1">Uncharacterized protein</fullName>
    </submittedName>
</protein>
<dbReference type="AlphaFoldDB" id="A0A699XUK7"/>
<organism evidence="1">
    <name type="scientific">Tanacetum cinerariifolium</name>
    <name type="common">Dalmatian daisy</name>
    <name type="synonym">Chrysanthemum cinerariifolium</name>
    <dbReference type="NCBI Taxonomy" id="118510"/>
    <lineage>
        <taxon>Eukaryota</taxon>
        <taxon>Viridiplantae</taxon>
        <taxon>Streptophyta</taxon>
        <taxon>Embryophyta</taxon>
        <taxon>Tracheophyta</taxon>
        <taxon>Spermatophyta</taxon>
        <taxon>Magnoliopsida</taxon>
        <taxon>eudicotyledons</taxon>
        <taxon>Gunneridae</taxon>
        <taxon>Pentapetalae</taxon>
        <taxon>asterids</taxon>
        <taxon>campanulids</taxon>
        <taxon>Asterales</taxon>
        <taxon>Asteraceae</taxon>
        <taxon>Asteroideae</taxon>
        <taxon>Anthemideae</taxon>
        <taxon>Anthemidinae</taxon>
        <taxon>Tanacetum</taxon>
    </lineage>
</organism>
<sequence length="56" mass="4896">AGVDAAPVVASGQQRAGGVGGAGGAAHGAPSEVVGRRFPLVGVGAVAAAGAGCAGE</sequence>
<dbReference type="EMBL" id="BKCJ011880345">
    <property type="protein sequence ID" value="GFD60631.1"/>
    <property type="molecule type" value="Genomic_DNA"/>
</dbReference>
<gene>
    <name evidence="1" type="ORF">Tci_932600</name>
</gene>